<feature type="region of interest" description="Disordered" evidence="2">
    <location>
        <begin position="1"/>
        <end position="27"/>
    </location>
</feature>
<dbReference type="SMART" id="SM00671">
    <property type="entry name" value="SEL1"/>
    <property type="match status" value="7"/>
</dbReference>
<dbReference type="AlphaFoldDB" id="A0A3N4IRP2"/>
<dbReference type="Gene3D" id="1.25.40.10">
    <property type="entry name" value="Tetratricopeptide repeat domain"/>
    <property type="match status" value="2"/>
</dbReference>
<gene>
    <name evidence="3" type="ORF">BJ508DRAFT_203708</name>
</gene>
<dbReference type="PANTHER" id="PTHR46430">
    <property type="entry name" value="PROTEIN SKT5-RELATED"/>
    <property type="match status" value="1"/>
</dbReference>
<dbReference type="SUPFAM" id="SSF81901">
    <property type="entry name" value="HCP-like"/>
    <property type="match status" value="1"/>
</dbReference>
<keyword evidence="1" id="KW-0677">Repeat</keyword>
<dbReference type="STRING" id="1160509.A0A3N4IRP2"/>
<dbReference type="PANTHER" id="PTHR46430:SF1">
    <property type="entry name" value="CHITIN SYNTHASE REGULATOR SKT5-RELATED"/>
    <property type="match status" value="1"/>
</dbReference>
<reference evidence="3 4" key="1">
    <citation type="journal article" date="2018" name="Nat. Ecol. Evol.">
        <title>Pezizomycetes genomes reveal the molecular basis of ectomycorrhizal truffle lifestyle.</title>
        <authorList>
            <person name="Murat C."/>
            <person name="Payen T."/>
            <person name="Noel B."/>
            <person name="Kuo A."/>
            <person name="Morin E."/>
            <person name="Chen J."/>
            <person name="Kohler A."/>
            <person name="Krizsan K."/>
            <person name="Balestrini R."/>
            <person name="Da Silva C."/>
            <person name="Montanini B."/>
            <person name="Hainaut M."/>
            <person name="Levati E."/>
            <person name="Barry K.W."/>
            <person name="Belfiori B."/>
            <person name="Cichocki N."/>
            <person name="Clum A."/>
            <person name="Dockter R.B."/>
            <person name="Fauchery L."/>
            <person name="Guy J."/>
            <person name="Iotti M."/>
            <person name="Le Tacon F."/>
            <person name="Lindquist E.A."/>
            <person name="Lipzen A."/>
            <person name="Malagnac F."/>
            <person name="Mello A."/>
            <person name="Molinier V."/>
            <person name="Miyauchi S."/>
            <person name="Poulain J."/>
            <person name="Riccioni C."/>
            <person name="Rubini A."/>
            <person name="Sitrit Y."/>
            <person name="Splivallo R."/>
            <person name="Traeger S."/>
            <person name="Wang M."/>
            <person name="Zifcakova L."/>
            <person name="Wipf D."/>
            <person name="Zambonelli A."/>
            <person name="Paolocci F."/>
            <person name="Nowrousian M."/>
            <person name="Ottonello S."/>
            <person name="Baldrian P."/>
            <person name="Spatafora J.W."/>
            <person name="Henrissat B."/>
            <person name="Nagy L.G."/>
            <person name="Aury J.M."/>
            <person name="Wincker P."/>
            <person name="Grigoriev I.V."/>
            <person name="Bonfante P."/>
            <person name="Martin F.M."/>
        </authorList>
    </citation>
    <scope>NUCLEOTIDE SEQUENCE [LARGE SCALE GENOMIC DNA]</scope>
    <source>
        <strain evidence="3 4">RN42</strain>
    </source>
</reference>
<dbReference type="EMBL" id="ML119648">
    <property type="protein sequence ID" value="RPA86891.1"/>
    <property type="molecule type" value="Genomic_DNA"/>
</dbReference>
<organism evidence="3 4">
    <name type="scientific">Ascobolus immersus RN42</name>
    <dbReference type="NCBI Taxonomy" id="1160509"/>
    <lineage>
        <taxon>Eukaryota</taxon>
        <taxon>Fungi</taxon>
        <taxon>Dikarya</taxon>
        <taxon>Ascomycota</taxon>
        <taxon>Pezizomycotina</taxon>
        <taxon>Pezizomycetes</taxon>
        <taxon>Pezizales</taxon>
        <taxon>Ascobolaceae</taxon>
        <taxon>Ascobolus</taxon>
    </lineage>
</organism>
<dbReference type="OrthoDB" id="272077at2759"/>
<dbReference type="InterPro" id="IPR051726">
    <property type="entry name" value="Chitin_Synth_Reg"/>
</dbReference>
<dbReference type="Proteomes" id="UP000275078">
    <property type="component" value="Unassembled WGS sequence"/>
</dbReference>
<keyword evidence="4" id="KW-1185">Reference proteome</keyword>
<feature type="compositionally biased region" description="Basic and acidic residues" evidence="2">
    <location>
        <begin position="341"/>
        <end position="356"/>
    </location>
</feature>
<proteinExistence type="predicted"/>
<dbReference type="Pfam" id="PF08238">
    <property type="entry name" value="Sel1"/>
    <property type="match status" value="7"/>
</dbReference>
<dbReference type="InterPro" id="IPR006597">
    <property type="entry name" value="Sel1-like"/>
</dbReference>
<protein>
    <submittedName>
        <fullName evidence="3">HCP-like protein</fullName>
    </submittedName>
</protein>
<evidence type="ECO:0000313" key="4">
    <source>
        <dbReference type="Proteomes" id="UP000275078"/>
    </source>
</evidence>
<dbReference type="InterPro" id="IPR011990">
    <property type="entry name" value="TPR-like_helical_dom_sf"/>
</dbReference>
<evidence type="ECO:0000313" key="3">
    <source>
        <dbReference type="EMBL" id="RPA86891.1"/>
    </source>
</evidence>
<feature type="region of interest" description="Disordered" evidence="2">
    <location>
        <begin position="328"/>
        <end position="356"/>
    </location>
</feature>
<evidence type="ECO:0000256" key="1">
    <source>
        <dbReference type="ARBA" id="ARBA00022737"/>
    </source>
</evidence>
<sequence>MAQQRQAIESPSASNPNLAGGATTSASTKAELLKESKKLLENIQGRLPHAQYILGDALANGVFNKGKPELEAAFRLFVAASKHGHSEAGYRAGLCYEFGWGCKQDPAKAETFYRQAASKNHPGAMTRLADACLTNDLGLSGRHREGVKWLKRATEVADAQHPSAPFKLGVLHETGELDDVFKDEAYAAQLYTQAAALGHAEANFKMGDAYEHGKLGCPKDPALSIHFYTGAAQQNHPEAMMCLCAWYMVGAEPVLQQNQEEAYSWALSAANLGFPKAEYAVGYFTELGIGTRQDSLEANVWYVKAAEHGDERAKKRLATIKANQLGDSGLSEKEKKKKNALRKEQKDAKDKDCCIM</sequence>
<name>A0A3N4IRP2_ASCIM</name>
<evidence type="ECO:0000256" key="2">
    <source>
        <dbReference type="SAM" id="MobiDB-lite"/>
    </source>
</evidence>
<feature type="compositionally biased region" description="Polar residues" evidence="2">
    <location>
        <begin position="1"/>
        <end position="17"/>
    </location>
</feature>
<accession>A0A3N4IRP2</accession>